<evidence type="ECO:0000313" key="5">
    <source>
        <dbReference type="EMBL" id="MCS3952741.1"/>
    </source>
</evidence>
<dbReference type="InterPro" id="IPR005650">
    <property type="entry name" value="BlaI_family"/>
</dbReference>
<dbReference type="InterPro" id="IPR036390">
    <property type="entry name" value="WH_DNA-bd_sf"/>
</dbReference>
<accession>A0A9X2UA51</accession>
<dbReference type="RefSeq" id="WP_119841611.1">
    <property type="nucleotide sequence ID" value="NZ_CALTSI010000011.1"/>
</dbReference>
<dbReference type="InterPro" id="IPR036388">
    <property type="entry name" value="WH-like_DNA-bd_sf"/>
</dbReference>
<dbReference type="Proteomes" id="UP001155010">
    <property type="component" value="Unassembled WGS sequence"/>
</dbReference>
<keyword evidence="2" id="KW-0805">Transcription regulation</keyword>
<gene>
    <name evidence="5" type="ORF">GGP83_002714</name>
</gene>
<evidence type="ECO:0000256" key="1">
    <source>
        <dbReference type="ARBA" id="ARBA00011046"/>
    </source>
</evidence>
<comment type="similarity">
    <text evidence="1">Belongs to the BlaI transcriptional regulatory family.</text>
</comment>
<evidence type="ECO:0000313" key="6">
    <source>
        <dbReference type="Proteomes" id="UP001155010"/>
    </source>
</evidence>
<dbReference type="Pfam" id="PF03965">
    <property type="entry name" value="Penicillinase_R"/>
    <property type="match status" value="1"/>
</dbReference>
<reference evidence="5" key="1">
    <citation type="submission" date="2022-08" db="EMBL/GenBank/DDBJ databases">
        <title>Genomic Encyclopedia of Type Strains, Phase V (KMG-V): Genome sequencing to study the core and pangenomes of soil and plant-associated prokaryotes.</title>
        <authorList>
            <person name="Whitman W."/>
        </authorList>
    </citation>
    <scope>NUCLEOTIDE SEQUENCE</scope>
    <source>
        <strain evidence="5">SP2017</strain>
    </source>
</reference>
<name>A0A9X2UA51_9BACT</name>
<dbReference type="SUPFAM" id="SSF46785">
    <property type="entry name" value="Winged helix' DNA-binding domain"/>
    <property type="match status" value="1"/>
</dbReference>
<dbReference type="PIRSF" id="PIRSF019455">
    <property type="entry name" value="CopR_AtkY"/>
    <property type="match status" value="1"/>
</dbReference>
<evidence type="ECO:0000256" key="4">
    <source>
        <dbReference type="ARBA" id="ARBA00023163"/>
    </source>
</evidence>
<dbReference type="AlphaFoldDB" id="A0A9X2UA51"/>
<organism evidence="5 6">
    <name type="scientific">Salinibacter ruber</name>
    <dbReference type="NCBI Taxonomy" id="146919"/>
    <lineage>
        <taxon>Bacteria</taxon>
        <taxon>Pseudomonadati</taxon>
        <taxon>Rhodothermota</taxon>
        <taxon>Rhodothermia</taxon>
        <taxon>Rhodothermales</taxon>
        <taxon>Salinibacteraceae</taxon>
        <taxon>Salinibacter</taxon>
    </lineage>
</organism>
<evidence type="ECO:0000256" key="3">
    <source>
        <dbReference type="ARBA" id="ARBA00023125"/>
    </source>
</evidence>
<dbReference type="InterPro" id="IPR011991">
    <property type="entry name" value="ArsR-like_HTH"/>
</dbReference>
<sequence length="133" mass="14611">MPPDSDSPLPTDAELQILRVLWSRGPSTVRDVLEALDEDQGYTTVLKHLQIMFDKGLATRDESGRAHVYAPATGEADTQRRLVEDLRDRAFGGSPETLVMRAISSEDVTEEELGKIRALLEEADGEKDDASSA</sequence>
<protein>
    <submittedName>
        <fullName evidence="5">Transcriptional regulator</fullName>
    </submittedName>
</protein>
<dbReference type="GO" id="GO:0045892">
    <property type="term" value="P:negative regulation of DNA-templated transcription"/>
    <property type="evidence" value="ECO:0007669"/>
    <property type="project" value="InterPro"/>
</dbReference>
<dbReference type="Gene3D" id="1.10.4040.10">
    <property type="entry name" value="Penicillinase repressor domain"/>
    <property type="match status" value="1"/>
</dbReference>
<evidence type="ECO:0000256" key="2">
    <source>
        <dbReference type="ARBA" id="ARBA00023015"/>
    </source>
</evidence>
<comment type="caution">
    <text evidence="5">The sequence shown here is derived from an EMBL/GenBank/DDBJ whole genome shotgun (WGS) entry which is preliminary data.</text>
</comment>
<keyword evidence="4" id="KW-0804">Transcription</keyword>
<dbReference type="Gene3D" id="1.10.10.10">
    <property type="entry name" value="Winged helix-like DNA-binding domain superfamily/Winged helix DNA-binding domain"/>
    <property type="match status" value="1"/>
</dbReference>
<keyword evidence="3" id="KW-0238">DNA-binding</keyword>
<dbReference type="GO" id="GO:0003677">
    <property type="term" value="F:DNA binding"/>
    <property type="evidence" value="ECO:0007669"/>
    <property type="project" value="UniProtKB-KW"/>
</dbReference>
<proteinExistence type="inferred from homology"/>
<dbReference type="EMBL" id="JANUBB010000011">
    <property type="protein sequence ID" value="MCS3952741.1"/>
    <property type="molecule type" value="Genomic_DNA"/>
</dbReference>
<dbReference type="CDD" id="cd00090">
    <property type="entry name" value="HTH_ARSR"/>
    <property type="match status" value="1"/>
</dbReference>